<dbReference type="Proteomes" id="UP000037751">
    <property type="component" value="Unassembled WGS sequence"/>
</dbReference>
<dbReference type="Pfam" id="PF13450">
    <property type="entry name" value="NAD_binding_8"/>
    <property type="match status" value="1"/>
</dbReference>
<keyword evidence="11" id="KW-1185">Reference proteome</keyword>
<protein>
    <submittedName>
        <fullName evidence="10">Prenylcysteine oxidase</fullName>
    </submittedName>
</protein>
<gene>
    <name evidence="10" type="ORF">Malapachy_2229</name>
</gene>
<dbReference type="PANTHER" id="PTHR15944:SF0">
    <property type="entry name" value="PRENYLCYSTEINE LYASE DOMAIN-CONTAINING PROTEIN"/>
    <property type="match status" value="1"/>
</dbReference>
<dbReference type="AlphaFoldDB" id="A0A0M9VQ59"/>
<keyword evidence="5" id="KW-0274">FAD</keyword>
<evidence type="ECO:0000256" key="1">
    <source>
        <dbReference type="ARBA" id="ARBA00001974"/>
    </source>
</evidence>
<feature type="chain" id="PRO_5005839298" evidence="8">
    <location>
        <begin position="20"/>
        <end position="570"/>
    </location>
</feature>
<dbReference type="SUPFAM" id="SSF51905">
    <property type="entry name" value="FAD/NAD(P)-binding domain"/>
    <property type="match status" value="1"/>
</dbReference>
<evidence type="ECO:0000256" key="5">
    <source>
        <dbReference type="ARBA" id="ARBA00022827"/>
    </source>
</evidence>
<reference evidence="10 11" key="1">
    <citation type="submission" date="2015-07" db="EMBL/GenBank/DDBJ databases">
        <title>Draft Genome Sequence of Malassezia furfur CBS1878 and Malassezia pachydermatis CBS1879.</title>
        <authorList>
            <person name="Triana S."/>
            <person name="Ohm R."/>
            <person name="Gonzalez A."/>
            <person name="DeCock H."/>
            <person name="Restrepo S."/>
            <person name="Celis A."/>
        </authorList>
    </citation>
    <scope>NUCLEOTIDE SEQUENCE [LARGE SCALE GENOMIC DNA]</scope>
    <source>
        <strain evidence="10 11">CBS 1879</strain>
    </source>
</reference>
<evidence type="ECO:0000313" key="10">
    <source>
        <dbReference type="EMBL" id="KOS15169.1"/>
    </source>
</evidence>
<dbReference type="Gene3D" id="3.90.660.10">
    <property type="match status" value="1"/>
</dbReference>
<keyword evidence="7" id="KW-0325">Glycoprotein</keyword>
<organism evidence="10 11">
    <name type="scientific">Malassezia pachydermatis</name>
    <dbReference type="NCBI Taxonomy" id="77020"/>
    <lineage>
        <taxon>Eukaryota</taxon>
        <taxon>Fungi</taxon>
        <taxon>Dikarya</taxon>
        <taxon>Basidiomycota</taxon>
        <taxon>Ustilaginomycotina</taxon>
        <taxon>Malasseziomycetes</taxon>
        <taxon>Malasseziales</taxon>
        <taxon>Malasseziaceae</taxon>
        <taxon>Malassezia</taxon>
    </lineage>
</organism>
<dbReference type="Pfam" id="PF07156">
    <property type="entry name" value="Prenylcys_lyase"/>
    <property type="match status" value="1"/>
</dbReference>
<sequence>MYATFLVWFSFFGVEDSAASVTAPSFISECPTSGARPEFRVAIIGAGPSGTSAAYYLAKAQEKLEEARKYGLGTCKNTSFPERLYVTVYERSDRVGGRAWSVHPLDDPSIAPVESGASIFAKMNTQMRQATQAMDLKAVPRESMPRSDYGLWNGRDFVIDKFDGTKWDQLKMYWRYGNSPQTFLNLYVLVRLTFSATKAASSFTQLYNPSFLHKRTRHSTESESGYPWSNVSDIIHRLGLQHTTSQSARDLLLHNKVSDTFVDEMVNALTRAIYAQSVSTIHAVAAMVAAGAPDAFSIRGGNEQLFQRLLEKSGAYVRFGVQGEVTGLMKMSASIDPAKPGHTEWWVGTKDGHGEVYNAVILATPWHDAGITLLNTHHTVPSYKFQHLHVTIVVTSSSKLNVKYFAGAMPLTSMPHTILTTTAPDGTEPEFLSMSYLRQLNHATYKGKTWNKLFVVKILSQKELEDDTLARLFGPSSVLWTTQKTWSAYPELPPTDKFGRFEIDDNLWNINALERWISTMETSLLASKNVVALLLQKWLGAAFILGQACKWEPNVVREATAWAGWGCQNT</sequence>
<dbReference type="InterPro" id="IPR010795">
    <property type="entry name" value="Prenylcys_lyase"/>
</dbReference>
<comment type="cofactor">
    <cofactor evidence="1">
        <name>FAD</name>
        <dbReference type="ChEBI" id="CHEBI:57692"/>
    </cofactor>
</comment>
<dbReference type="VEuPathDB" id="FungiDB:Malapachy_2229"/>
<evidence type="ECO:0000259" key="9">
    <source>
        <dbReference type="Pfam" id="PF07156"/>
    </source>
</evidence>
<feature type="domain" description="Prenylcysteine lyase" evidence="9">
    <location>
        <begin position="167"/>
        <end position="539"/>
    </location>
</feature>
<evidence type="ECO:0000256" key="8">
    <source>
        <dbReference type="SAM" id="SignalP"/>
    </source>
</evidence>
<evidence type="ECO:0000256" key="6">
    <source>
        <dbReference type="ARBA" id="ARBA00023002"/>
    </source>
</evidence>
<comment type="similarity">
    <text evidence="2">Belongs to the prenylcysteine oxidase family.</text>
</comment>
<dbReference type="GO" id="GO:0030327">
    <property type="term" value="P:prenylated protein catabolic process"/>
    <property type="evidence" value="ECO:0007669"/>
    <property type="project" value="TreeGrafter"/>
</dbReference>
<name>A0A0M9VQ59_9BASI</name>
<dbReference type="RefSeq" id="XP_017992801.1">
    <property type="nucleotide sequence ID" value="XM_018136721.1"/>
</dbReference>
<dbReference type="OrthoDB" id="437369at2759"/>
<dbReference type="PANTHER" id="PTHR15944">
    <property type="entry name" value="FARNESYLCYSTEINE LYASE"/>
    <property type="match status" value="1"/>
</dbReference>
<evidence type="ECO:0000313" key="11">
    <source>
        <dbReference type="Proteomes" id="UP000037751"/>
    </source>
</evidence>
<dbReference type="GO" id="GO:0001735">
    <property type="term" value="F:prenylcysteine oxidase activity"/>
    <property type="evidence" value="ECO:0007669"/>
    <property type="project" value="InterPro"/>
</dbReference>
<dbReference type="Gene3D" id="3.50.50.60">
    <property type="entry name" value="FAD/NAD(P)-binding domain"/>
    <property type="match status" value="2"/>
</dbReference>
<keyword evidence="4 8" id="KW-0732">Signal</keyword>
<dbReference type="GO" id="GO:0030328">
    <property type="term" value="P:prenylcysteine catabolic process"/>
    <property type="evidence" value="ECO:0007669"/>
    <property type="project" value="InterPro"/>
</dbReference>
<dbReference type="Gene3D" id="1.10.405.10">
    <property type="entry name" value="Guanine Nucleotide Dissociation Inhibitor, domain 1"/>
    <property type="match status" value="1"/>
</dbReference>
<dbReference type="GeneID" id="28728596"/>
<evidence type="ECO:0000256" key="2">
    <source>
        <dbReference type="ARBA" id="ARBA00009967"/>
    </source>
</evidence>
<proteinExistence type="inferred from homology"/>
<comment type="caution">
    <text evidence="10">The sequence shown here is derived from an EMBL/GenBank/DDBJ whole genome shotgun (WGS) entry which is preliminary data.</text>
</comment>
<keyword evidence="3" id="KW-0285">Flavoprotein</keyword>
<dbReference type="InterPro" id="IPR017046">
    <property type="entry name" value="Prenylcysteine_Oxase1"/>
</dbReference>
<feature type="signal peptide" evidence="8">
    <location>
        <begin position="1"/>
        <end position="19"/>
    </location>
</feature>
<accession>A0A0M9VQ59</accession>
<dbReference type="InterPro" id="IPR036188">
    <property type="entry name" value="FAD/NAD-bd_sf"/>
</dbReference>
<evidence type="ECO:0000256" key="4">
    <source>
        <dbReference type="ARBA" id="ARBA00022729"/>
    </source>
</evidence>
<evidence type="ECO:0000256" key="3">
    <source>
        <dbReference type="ARBA" id="ARBA00022630"/>
    </source>
</evidence>
<dbReference type="EMBL" id="LGAV01000002">
    <property type="protein sequence ID" value="KOS15169.1"/>
    <property type="molecule type" value="Genomic_DNA"/>
</dbReference>
<dbReference type="STRING" id="77020.A0A0M9VQ59"/>
<keyword evidence="6" id="KW-0560">Oxidoreductase</keyword>
<evidence type="ECO:0000256" key="7">
    <source>
        <dbReference type="ARBA" id="ARBA00023180"/>
    </source>
</evidence>